<keyword evidence="9" id="KW-1185">Reference proteome</keyword>
<comment type="caution">
    <text evidence="8">The sequence shown here is derived from an EMBL/GenBank/DDBJ whole genome shotgun (WGS) entry which is preliminary data.</text>
</comment>
<keyword evidence="2 6" id="KW-0540">Nuclease</keyword>
<dbReference type="PANTHER" id="PTHR11046">
    <property type="entry name" value="OLIGORIBONUCLEASE, MITOCHONDRIAL"/>
    <property type="match status" value="1"/>
</dbReference>
<reference evidence="8 9" key="1">
    <citation type="submission" date="2019-07" db="EMBL/GenBank/DDBJ databases">
        <title>Qingshengfaniella alkalisoli gen. nov., sp. nov., isolated from saline soil.</title>
        <authorList>
            <person name="Xu L."/>
            <person name="Huang X.-X."/>
            <person name="Sun J.-Q."/>
        </authorList>
    </citation>
    <scope>NUCLEOTIDE SEQUENCE [LARGE SCALE GENOMIC DNA]</scope>
    <source>
        <strain evidence="8 9">DSM 27279</strain>
    </source>
</reference>
<evidence type="ECO:0000256" key="4">
    <source>
        <dbReference type="ARBA" id="ARBA00022839"/>
    </source>
</evidence>
<dbReference type="PANTHER" id="PTHR11046:SF0">
    <property type="entry name" value="OLIGORIBONUCLEASE, MITOCHONDRIAL"/>
    <property type="match status" value="1"/>
</dbReference>
<dbReference type="InterPro" id="IPR012337">
    <property type="entry name" value="RNaseH-like_sf"/>
</dbReference>
<dbReference type="AlphaFoldDB" id="A0A556A7I0"/>
<sequence length="181" mass="21103">MVPNENHLVWLDMEMSGLDPERERILEVAVVVTDAFLETVAEGPVLVVHQPDELLDGMDSWNKSTHGKSGLIDKVKASTLTEAEAEEQLLAFLRQYVPAGKSPLCGNTIGQDRRFMVRYMPRLEQFFHYRNLDVSTLKELCRRWKPEIYRNFTKQSKHEALSDVYDSIEELKYYREHFIKV</sequence>
<protein>
    <recommendedName>
        <fullName evidence="5 6">Oligoribonuclease</fullName>
        <ecNumber evidence="6">3.1.-.-</ecNumber>
    </recommendedName>
</protein>
<dbReference type="InterPro" id="IPR036397">
    <property type="entry name" value="RNaseH_sf"/>
</dbReference>
<keyword evidence="3 6" id="KW-0378">Hydrolase</keyword>
<comment type="similarity">
    <text evidence="1 6">Belongs to the oligoribonuclease family.</text>
</comment>
<dbReference type="Pfam" id="PF00929">
    <property type="entry name" value="RNase_T"/>
    <property type="match status" value="1"/>
</dbReference>
<comment type="function">
    <text evidence="6">3'-to-5' exoribonuclease specific for small oligoribonucleotides.</text>
</comment>
<evidence type="ECO:0000256" key="5">
    <source>
        <dbReference type="ARBA" id="ARBA00070964"/>
    </source>
</evidence>
<dbReference type="OrthoDB" id="9801329at2"/>
<gene>
    <name evidence="6" type="primary">orn</name>
    <name evidence="8" type="ORF">FOZ76_24725</name>
</gene>
<accession>A0A556A7I0</accession>
<dbReference type="EMBL" id="VLTJ01000042">
    <property type="protein sequence ID" value="TSH88844.1"/>
    <property type="molecule type" value="Genomic_DNA"/>
</dbReference>
<proteinExistence type="inferred from homology"/>
<comment type="subcellular location">
    <subcellularLocation>
        <location evidence="6">Cytoplasm</location>
    </subcellularLocation>
</comment>
<dbReference type="InterPro" id="IPR013520">
    <property type="entry name" value="Ribonucl_H"/>
</dbReference>
<dbReference type="InterPro" id="IPR022894">
    <property type="entry name" value="Oligoribonuclease"/>
</dbReference>
<dbReference type="GO" id="GO:0005737">
    <property type="term" value="C:cytoplasm"/>
    <property type="evidence" value="ECO:0007669"/>
    <property type="project" value="UniProtKB-SubCell"/>
</dbReference>
<dbReference type="HAMAP" id="MF_00045">
    <property type="entry name" value="Oligoribonuclease"/>
    <property type="match status" value="1"/>
</dbReference>
<evidence type="ECO:0000256" key="3">
    <source>
        <dbReference type="ARBA" id="ARBA00022801"/>
    </source>
</evidence>
<keyword evidence="6" id="KW-0963">Cytoplasm</keyword>
<dbReference type="GO" id="GO:0003676">
    <property type="term" value="F:nucleic acid binding"/>
    <property type="evidence" value="ECO:0007669"/>
    <property type="project" value="InterPro"/>
</dbReference>
<dbReference type="Gene3D" id="3.30.420.10">
    <property type="entry name" value="Ribonuclease H-like superfamily/Ribonuclease H"/>
    <property type="match status" value="1"/>
</dbReference>
<evidence type="ECO:0000313" key="8">
    <source>
        <dbReference type="EMBL" id="TSH88844.1"/>
    </source>
</evidence>
<evidence type="ECO:0000313" key="9">
    <source>
        <dbReference type="Proteomes" id="UP000318405"/>
    </source>
</evidence>
<dbReference type="NCBIfam" id="NF003765">
    <property type="entry name" value="PRK05359.1"/>
    <property type="match status" value="1"/>
</dbReference>
<evidence type="ECO:0000256" key="6">
    <source>
        <dbReference type="HAMAP-Rule" id="MF_00045"/>
    </source>
</evidence>
<dbReference type="GO" id="GO:0000175">
    <property type="term" value="F:3'-5'-RNA exonuclease activity"/>
    <property type="evidence" value="ECO:0007669"/>
    <property type="project" value="InterPro"/>
</dbReference>
<dbReference type="CDD" id="cd06135">
    <property type="entry name" value="Orn"/>
    <property type="match status" value="1"/>
</dbReference>
<evidence type="ECO:0000259" key="7">
    <source>
        <dbReference type="SMART" id="SM00479"/>
    </source>
</evidence>
<organism evidence="8 9">
    <name type="scientific">Verticiella sediminum</name>
    <dbReference type="NCBI Taxonomy" id="1247510"/>
    <lineage>
        <taxon>Bacteria</taxon>
        <taxon>Pseudomonadati</taxon>
        <taxon>Pseudomonadota</taxon>
        <taxon>Betaproteobacteria</taxon>
        <taxon>Burkholderiales</taxon>
        <taxon>Alcaligenaceae</taxon>
        <taxon>Verticiella</taxon>
    </lineage>
</organism>
<keyword evidence="4 6" id="KW-0269">Exonuclease</keyword>
<dbReference type="FunFam" id="3.30.420.10:FF:000003">
    <property type="entry name" value="Oligoribonuclease"/>
    <property type="match status" value="1"/>
</dbReference>
<dbReference type="Proteomes" id="UP000318405">
    <property type="component" value="Unassembled WGS sequence"/>
</dbReference>
<dbReference type="SUPFAM" id="SSF53098">
    <property type="entry name" value="Ribonuclease H-like"/>
    <property type="match status" value="1"/>
</dbReference>
<feature type="domain" description="Exonuclease" evidence="7">
    <location>
        <begin position="7"/>
        <end position="180"/>
    </location>
</feature>
<evidence type="ECO:0000256" key="1">
    <source>
        <dbReference type="ARBA" id="ARBA00009921"/>
    </source>
</evidence>
<dbReference type="SMART" id="SM00479">
    <property type="entry name" value="EXOIII"/>
    <property type="match status" value="1"/>
</dbReference>
<dbReference type="EC" id="3.1.-.-" evidence="6"/>
<evidence type="ECO:0000256" key="2">
    <source>
        <dbReference type="ARBA" id="ARBA00022722"/>
    </source>
</evidence>
<feature type="active site" evidence="6">
    <location>
        <position position="129"/>
    </location>
</feature>
<dbReference type="GO" id="GO:0006259">
    <property type="term" value="P:DNA metabolic process"/>
    <property type="evidence" value="ECO:0007669"/>
    <property type="project" value="UniProtKB-ARBA"/>
</dbReference>
<name>A0A556A7I0_9BURK</name>
<dbReference type="RefSeq" id="WP_143950960.1">
    <property type="nucleotide sequence ID" value="NZ_BAABMB010000005.1"/>
</dbReference>